<evidence type="ECO:0000313" key="1">
    <source>
        <dbReference type="EMBL" id="RNA34131.1"/>
    </source>
</evidence>
<proteinExistence type="predicted"/>
<protein>
    <submittedName>
        <fullName evidence="1">Uncharacterized protein</fullName>
    </submittedName>
</protein>
<dbReference type="Proteomes" id="UP000276133">
    <property type="component" value="Unassembled WGS sequence"/>
</dbReference>
<sequence length="72" mass="8503">MALATETTQLGICCHELLSRRIVLVRQRIPNVFDARNMITKIDDFDFLFVSYHFIDYNVCDKNLDFTCQIEK</sequence>
<keyword evidence="2" id="KW-1185">Reference proteome</keyword>
<reference evidence="1 2" key="1">
    <citation type="journal article" date="2018" name="Sci. Rep.">
        <title>Genomic signatures of local adaptation to the degree of environmental predictability in rotifers.</title>
        <authorList>
            <person name="Franch-Gras L."/>
            <person name="Hahn C."/>
            <person name="Garcia-Roger E.M."/>
            <person name="Carmona M.J."/>
            <person name="Serra M."/>
            <person name="Gomez A."/>
        </authorList>
    </citation>
    <scope>NUCLEOTIDE SEQUENCE [LARGE SCALE GENOMIC DNA]</scope>
    <source>
        <strain evidence="1">HYR1</strain>
    </source>
</reference>
<dbReference type="EMBL" id="REGN01001522">
    <property type="protein sequence ID" value="RNA34131.1"/>
    <property type="molecule type" value="Genomic_DNA"/>
</dbReference>
<evidence type="ECO:0000313" key="2">
    <source>
        <dbReference type="Proteomes" id="UP000276133"/>
    </source>
</evidence>
<accession>A0A3M7SEB7</accession>
<dbReference type="AlphaFoldDB" id="A0A3M7SEB7"/>
<gene>
    <name evidence="1" type="ORF">BpHYR1_006733</name>
</gene>
<comment type="caution">
    <text evidence="1">The sequence shown here is derived from an EMBL/GenBank/DDBJ whole genome shotgun (WGS) entry which is preliminary data.</text>
</comment>
<organism evidence="1 2">
    <name type="scientific">Brachionus plicatilis</name>
    <name type="common">Marine rotifer</name>
    <name type="synonym">Brachionus muelleri</name>
    <dbReference type="NCBI Taxonomy" id="10195"/>
    <lineage>
        <taxon>Eukaryota</taxon>
        <taxon>Metazoa</taxon>
        <taxon>Spiralia</taxon>
        <taxon>Gnathifera</taxon>
        <taxon>Rotifera</taxon>
        <taxon>Eurotatoria</taxon>
        <taxon>Monogononta</taxon>
        <taxon>Pseudotrocha</taxon>
        <taxon>Ploima</taxon>
        <taxon>Brachionidae</taxon>
        <taxon>Brachionus</taxon>
    </lineage>
</organism>
<name>A0A3M7SEB7_BRAPC</name>